<feature type="compositionally biased region" description="Polar residues" evidence="2">
    <location>
        <begin position="1005"/>
        <end position="1030"/>
    </location>
</feature>
<feature type="domain" description="DUF7791" evidence="4">
    <location>
        <begin position="579"/>
        <end position="723"/>
    </location>
</feature>
<reference evidence="5 6" key="1">
    <citation type="submission" date="2018-06" db="EMBL/GenBank/DDBJ databases">
        <title>Complete Genomes of Monosporascus.</title>
        <authorList>
            <person name="Robinson A.J."/>
            <person name="Natvig D.O."/>
        </authorList>
    </citation>
    <scope>NUCLEOTIDE SEQUENCE [LARGE SCALE GENOMIC DNA]</scope>
    <source>
        <strain evidence="5 6">CBS 110550</strain>
    </source>
</reference>
<protein>
    <submittedName>
        <fullName evidence="5">Uncharacterized protein</fullName>
    </submittedName>
</protein>
<dbReference type="Proteomes" id="UP000293360">
    <property type="component" value="Unassembled WGS sequence"/>
</dbReference>
<dbReference type="STRING" id="155417.A0A4Q4T950"/>
<name>A0A4Q4T950_9PEZI</name>
<evidence type="ECO:0000256" key="1">
    <source>
        <dbReference type="ARBA" id="ARBA00022737"/>
    </source>
</evidence>
<sequence length="1076" mass="123298">MATRKDGQLLTHADFEVAVKDLIALNKSLKSKEIPTPGFLSLGQHEAALSELLRGCISVAEILIEALESLKPKAHERAQRKTTPWMTFFLALKTFWKAEYIQELNSRLETYRNQAVLRTVVCVNEKLDLYAAEQTKATKDTKAEIVEILSLNQHKLVQTLKGESSQLQRRLDTNNNLARHGREDILAAILTLSNGETRVLSSRKDGAVLDRQNSGAPKSVFWMTVSRKKQPRWPPDSEDAGEENEDSSKREDHIQSSLSFEDFSGYESLVLNCLHFRHLMDRYDMISDNHIETFDWIFCDPLEHNKKWSDFSNWLAGPEPCYWINGKAASGKSTLMKYIHQHQKTHHLLCQWSGAMELSCPAFFFWHLGTDLQRSQVGLLRSLLYDVLQNHPWLVLHTMPDICREILKSPGKALEPPTRPELLRWFRNLVQHARGKLRLCFVIDGLDEYWGDYSDLIELIQSTTSPDVKFLVSSRPITACTEAFEGIPSLRLQDLTKEDIRRYIQHHLDTKLRGKGDEYLQLVESLIEKSSGVFLWVVLVVKSLLEGIRNGDRFEELVERTDQLPPELKPLFMHILRRVPSRYRKQSFRLLHMALASLPVESHHRGHPILAIQLSFAEESWAYTKVAKIGAMSRDEERQKCKQFEARIRSRCCGLLEFQEVKYQHHRRIRSIARPAVQFIHKTAVEFLVEDNDPQTTWASDQDTTFDPYPALFQSCLLMAKNYPTETVETGGPSNKDSALLWNSLNAALDYASRAQEKRLPLPMEYLDELDKVFVSLWGSVQTFVANGTKVLPPPVEWSLAALCGYYPSDQRDTLSLFSASVAQSHPPSAEGRKFQNIQLVALHQRLVSYLHDKLALEAEDERKVQAGKLFQLMNLLVRKRPVHPVVDGAACVEMLLQNGADPMSPDLNSSLTVWARFLDALFENCRKERSETMDEMVNIFEVFIRQGAPLAITWNGKSLLERVHESRRMSKWQEQIIQRLNSIITSNMSTTELWPDDVDGGSYQKRSTPKELSTPTTSYKFKSQVSCSDRNNKELESRYGPNTMGSDDLADMEARDTFGEYRAWCVDFEPGDREV</sequence>
<evidence type="ECO:0000256" key="2">
    <source>
        <dbReference type="SAM" id="MobiDB-lite"/>
    </source>
</evidence>
<feature type="region of interest" description="Disordered" evidence="2">
    <location>
        <begin position="227"/>
        <end position="253"/>
    </location>
</feature>
<keyword evidence="6" id="KW-1185">Reference proteome</keyword>
<evidence type="ECO:0000259" key="3">
    <source>
        <dbReference type="Pfam" id="PF24883"/>
    </source>
</evidence>
<dbReference type="Pfam" id="PF25053">
    <property type="entry name" value="DUF7791"/>
    <property type="match status" value="1"/>
</dbReference>
<dbReference type="InterPro" id="IPR056693">
    <property type="entry name" value="DUF7791"/>
</dbReference>
<dbReference type="SUPFAM" id="SSF52540">
    <property type="entry name" value="P-loop containing nucleoside triphosphate hydrolases"/>
    <property type="match status" value="1"/>
</dbReference>
<dbReference type="InterPro" id="IPR056884">
    <property type="entry name" value="NPHP3-like_N"/>
</dbReference>
<gene>
    <name evidence="5" type="ORF">DL764_006045</name>
</gene>
<evidence type="ECO:0000313" key="5">
    <source>
        <dbReference type="EMBL" id="RYP01860.1"/>
    </source>
</evidence>
<dbReference type="AlphaFoldDB" id="A0A4Q4T950"/>
<accession>A0A4Q4T950</accession>
<dbReference type="Pfam" id="PF24883">
    <property type="entry name" value="NPHP3_N"/>
    <property type="match status" value="1"/>
</dbReference>
<evidence type="ECO:0000259" key="4">
    <source>
        <dbReference type="Pfam" id="PF25053"/>
    </source>
</evidence>
<feature type="compositionally biased region" description="Acidic residues" evidence="2">
    <location>
        <begin position="236"/>
        <end position="245"/>
    </location>
</feature>
<dbReference type="PANTHER" id="PTHR10039">
    <property type="entry name" value="AMELOGENIN"/>
    <property type="match status" value="1"/>
</dbReference>
<feature type="domain" description="Nephrocystin 3-like N-terminal" evidence="3">
    <location>
        <begin position="309"/>
        <end position="475"/>
    </location>
</feature>
<evidence type="ECO:0000313" key="6">
    <source>
        <dbReference type="Proteomes" id="UP000293360"/>
    </source>
</evidence>
<dbReference type="EMBL" id="QJNU01000340">
    <property type="protein sequence ID" value="RYP01860.1"/>
    <property type="molecule type" value="Genomic_DNA"/>
</dbReference>
<dbReference type="PANTHER" id="PTHR10039:SF5">
    <property type="entry name" value="NACHT DOMAIN-CONTAINING PROTEIN"/>
    <property type="match status" value="1"/>
</dbReference>
<comment type="caution">
    <text evidence="5">The sequence shown here is derived from an EMBL/GenBank/DDBJ whole genome shotgun (WGS) entry which is preliminary data.</text>
</comment>
<dbReference type="OrthoDB" id="443402at2759"/>
<dbReference type="Gene3D" id="3.40.50.300">
    <property type="entry name" value="P-loop containing nucleotide triphosphate hydrolases"/>
    <property type="match status" value="1"/>
</dbReference>
<keyword evidence="1" id="KW-0677">Repeat</keyword>
<proteinExistence type="predicted"/>
<feature type="region of interest" description="Disordered" evidence="2">
    <location>
        <begin position="996"/>
        <end position="1050"/>
    </location>
</feature>
<organism evidence="5 6">
    <name type="scientific">Monosporascus ibericus</name>
    <dbReference type="NCBI Taxonomy" id="155417"/>
    <lineage>
        <taxon>Eukaryota</taxon>
        <taxon>Fungi</taxon>
        <taxon>Dikarya</taxon>
        <taxon>Ascomycota</taxon>
        <taxon>Pezizomycotina</taxon>
        <taxon>Sordariomycetes</taxon>
        <taxon>Xylariomycetidae</taxon>
        <taxon>Xylariales</taxon>
        <taxon>Xylariales incertae sedis</taxon>
        <taxon>Monosporascus</taxon>
    </lineage>
</organism>
<dbReference type="InterPro" id="IPR027417">
    <property type="entry name" value="P-loop_NTPase"/>
</dbReference>